<evidence type="ECO:0000256" key="1">
    <source>
        <dbReference type="ARBA" id="ARBA00004123"/>
    </source>
</evidence>
<feature type="domain" description="Chromo" evidence="4">
    <location>
        <begin position="24"/>
        <end position="62"/>
    </location>
</feature>
<dbReference type="EMBL" id="CAMKVN010002375">
    <property type="protein sequence ID" value="CAI2180806.1"/>
    <property type="molecule type" value="Genomic_DNA"/>
</dbReference>
<comment type="caution">
    <text evidence="5">The sequence shown here is derived from an EMBL/GenBank/DDBJ whole genome shotgun (WGS) entry which is preliminary data.</text>
</comment>
<dbReference type="PROSITE" id="PS50013">
    <property type="entry name" value="CHROMO_2"/>
    <property type="match status" value="1"/>
</dbReference>
<dbReference type="InterPro" id="IPR000953">
    <property type="entry name" value="Chromo/chromo_shadow_dom"/>
</dbReference>
<keyword evidence="6" id="KW-1185">Reference proteome</keyword>
<feature type="compositionally biased region" description="Polar residues" evidence="3">
    <location>
        <begin position="98"/>
        <end position="111"/>
    </location>
</feature>
<dbReference type="Pfam" id="PF00385">
    <property type="entry name" value="Chromo"/>
    <property type="match status" value="1"/>
</dbReference>
<dbReference type="SMART" id="SM00298">
    <property type="entry name" value="CHROMO"/>
    <property type="match status" value="1"/>
</dbReference>
<dbReference type="GO" id="GO:0005634">
    <property type="term" value="C:nucleus"/>
    <property type="evidence" value="ECO:0007669"/>
    <property type="project" value="UniProtKB-SubCell"/>
</dbReference>
<dbReference type="SUPFAM" id="SSF54160">
    <property type="entry name" value="Chromo domain-like"/>
    <property type="match status" value="1"/>
</dbReference>
<dbReference type="OrthoDB" id="433924at2759"/>
<keyword evidence="2" id="KW-0539">Nucleus</keyword>
<accession>A0A9W4ST99</accession>
<reference evidence="5" key="1">
    <citation type="submission" date="2022-08" db="EMBL/GenBank/DDBJ databases">
        <authorList>
            <person name="Kallberg Y."/>
            <person name="Tangrot J."/>
            <person name="Rosling A."/>
        </authorList>
    </citation>
    <scope>NUCLEOTIDE SEQUENCE</scope>
    <source>
        <strain evidence="5">Wild A</strain>
    </source>
</reference>
<organism evidence="5 6">
    <name type="scientific">Funneliformis geosporum</name>
    <dbReference type="NCBI Taxonomy" id="1117311"/>
    <lineage>
        <taxon>Eukaryota</taxon>
        <taxon>Fungi</taxon>
        <taxon>Fungi incertae sedis</taxon>
        <taxon>Mucoromycota</taxon>
        <taxon>Glomeromycotina</taxon>
        <taxon>Glomeromycetes</taxon>
        <taxon>Glomerales</taxon>
        <taxon>Glomeraceae</taxon>
        <taxon>Funneliformis</taxon>
    </lineage>
</organism>
<dbReference type="PROSITE" id="PS00598">
    <property type="entry name" value="CHROMO_1"/>
    <property type="match status" value="1"/>
</dbReference>
<dbReference type="CDD" id="cd00024">
    <property type="entry name" value="CD_CSD"/>
    <property type="match status" value="1"/>
</dbReference>
<dbReference type="AlphaFoldDB" id="A0A9W4ST99"/>
<dbReference type="Gene3D" id="2.40.50.40">
    <property type="match status" value="2"/>
</dbReference>
<feature type="compositionally biased region" description="Polar residues" evidence="3">
    <location>
        <begin position="124"/>
        <end position="135"/>
    </location>
</feature>
<feature type="region of interest" description="Disordered" evidence="3">
    <location>
        <begin position="85"/>
        <end position="135"/>
    </location>
</feature>
<dbReference type="InterPro" id="IPR023780">
    <property type="entry name" value="Chromo_domain"/>
</dbReference>
<comment type="subcellular location">
    <subcellularLocation>
        <location evidence="1">Nucleus</location>
    </subcellularLocation>
</comment>
<evidence type="ECO:0000313" key="6">
    <source>
        <dbReference type="Proteomes" id="UP001153678"/>
    </source>
</evidence>
<sequence length="204" mass="23907">MSIKEISMLSIDKIDESIESNIYFEIEAIVNHYTETNGAIRYLLKWKGFSEEENSWVDEEDILYWSKKNNVKRKRYLPKKGVIKTNRDRRSSRKAKNNFDNQESDSSTIQEIQEADVSNDKDTTGNSDNINGSGESYVSKLLQSDNEVNERTYHYFAFDNWENYATILNVVRNDSRIFVHIQWPDGTENHVISSEVYQRCPLKV</sequence>
<evidence type="ECO:0000313" key="5">
    <source>
        <dbReference type="EMBL" id="CAI2180806.1"/>
    </source>
</evidence>
<name>A0A9W4ST99_9GLOM</name>
<dbReference type="Proteomes" id="UP001153678">
    <property type="component" value="Unassembled WGS sequence"/>
</dbReference>
<dbReference type="InterPro" id="IPR023779">
    <property type="entry name" value="Chromodomain_CS"/>
</dbReference>
<evidence type="ECO:0000256" key="3">
    <source>
        <dbReference type="SAM" id="MobiDB-lite"/>
    </source>
</evidence>
<dbReference type="InterPro" id="IPR016197">
    <property type="entry name" value="Chromo-like_dom_sf"/>
</dbReference>
<evidence type="ECO:0000259" key="4">
    <source>
        <dbReference type="PROSITE" id="PS50013"/>
    </source>
</evidence>
<gene>
    <name evidence="5" type="ORF">FWILDA_LOCUS9765</name>
</gene>
<protein>
    <submittedName>
        <fullName evidence="5">15296_t:CDS:1</fullName>
    </submittedName>
</protein>
<proteinExistence type="predicted"/>
<evidence type="ECO:0000256" key="2">
    <source>
        <dbReference type="ARBA" id="ARBA00023242"/>
    </source>
</evidence>